<gene>
    <name evidence="2" type="ORF">FSC37_05935</name>
</gene>
<reference evidence="2 3" key="1">
    <citation type="submission" date="2019-08" db="EMBL/GenBank/DDBJ databases">
        <authorList>
            <person name="Khan S.A."/>
            <person name="Jeon C.O."/>
            <person name="Jeong S.E."/>
        </authorList>
    </citation>
    <scope>NUCLEOTIDE SEQUENCE [LARGE SCALE GENOMIC DNA]</scope>
    <source>
        <strain evidence="3">IMCC1728</strain>
    </source>
</reference>
<dbReference type="Pfam" id="PF08308">
    <property type="entry name" value="PEGA"/>
    <property type="match status" value="1"/>
</dbReference>
<protein>
    <submittedName>
        <fullName evidence="2">PEGA domain-containing protein</fullName>
    </submittedName>
</protein>
<evidence type="ECO:0000313" key="2">
    <source>
        <dbReference type="EMBL" id="TXC65744.1"/>
    </source>
</evidence>
<evidence type="ECO:0000313" key="3">
    <source>
        <dbReference type="Proteomes" id="UP000321832"/>
    </source>
</evidence>
<proteinExistence type="predicted"/>
<dbReference type="Proteomes" id="UP000321832">
    <property type="component" value="Unassembled WGS sequence"/>
</dbReference>
<evidence type="ECO:0000259" key="1">
    <source>
        <dbReference type="Pfam" id="PF08308"/>
    </source>
</evidence>
<dbReference type="EMBL" id="VOPW01000001">
    <property type="protein sequence ID" value="TXC65744.1"/>
    <property type="molecule type" value="Genomic_DNA"/>
</dbReference>
<organism evidence="2 3">
    <name type="scientific">Piscinibacter aquaticus</name>
    <dbReference type="NCBI Taxonomy" id="392597"/>
    <lineage>
        <taxon>Bacteria</taxon>
        <taxon>Pseudomonadati</taxon>
        <taxon>Pseudomonadota</taxon>
        <taxon>Betaproteobacteria</taxon>
        <taxon>Burkholderiales</taxon>
        <taxon>Sphaerotilaceae</taxon>
        <taxon>Piscinibacter</taxon>
    </lineage>
</organism>
<dbReference type="InterPro" id="IPR013229">
    <property type="entry name" value="PEGA"/>
</dbReference>
<feature type="domain" description="PEGA" evidence="1">
    <location>
        <begin position="10"/>
        <end position="63"/>
    </location>
</feature>
<dbReference type="AlphaFoldDB" id="A0A5C6TYK0"/>
<accession>A0A5C6TYK0</accession>
<comment type="caution">
    <text evidence="2">The sequence shown here is derived from an EMBL/GenBank/DDBJ whole genome shotgun (WGS) entry which is preliminary data.</text>
</comment>
<keyword evidence="3" id="KW-1185">Reference proteome</keyword>
<sequence>MRIAVSPWGNVEVNGTSVGTTPPLNELTLPEGRHQIVIRNADFPPYSATISVAPGQPVNLKHKFGS</sequence>
<name>A0A5C6TYK0_9BURK</name>